<evidence type="ECO:0000313" key="1">
    <source>
        <dbReference type="EMBL" id="KZN70552.1"/>
    </source>
</evidence>
<accession>A0A162BCL1</accession>
<gene>
    <name evidence="1" type="ORF">N478_01190</name>
</gene>
<name>A0A162BCL1_9GAMM</name>
<comment type="caution">
    <text evidence="1">The sequence shown here is derived from an EMBL/GenBank/DDBJ whole genome shotgun (WGS) entry which is preliminary data.</text>
</comment>
<proteinExistence type="predicted"/>
<evidence type="ECO:0000313" key="2">
    <source>
        <dbReference type="Proteomes" id="UP000076661"/>
    </source>
</evidence>
<protein>
    <submittedName>
        <fullName evidence="1">Uncharacterized protein</fullName>
    </submittedName>
</protein>
<dbReference type="Proteomes" id="UP000076661">
    <property type="component" value="Unassembled WGS sequence"/>
</dbReference>
<dbReference type="EMBL" id="AUXX01000001">
    <property type="protein sequence ID" value="KZN70552.1"/>
    <property type="molecule type" value="Genomic_DNA"/>
</dbReference>
<reference evidence="1 2" key="1">
    <citation type="submission" date="2013-07" db="EMBL/GenBank/DDBJ databases">
        <title>Comparative Genomic and Metabolomic Analysis of Twelve Strains of Pseudoalteromonas luteoviolacea.</title>
        <authorList>
            <person name="Vynne N.G."/>
            <person name="Mansson M."/>
            <person name="Gram L."/>
        </authorList>
    </citation>
    <scope>NUCLEOTIDE SEQUENCE [LARGE SCALE GENOMIC DNA]</scope>
    <source>
        <strain evidence="1 2">S4060-1</strain>
    </source>
</reference>
<organism evidence="1 2">
    <name type="scientific">Pseudoalteromonas luteoviolacea S4060-1</name>
    <dbReference type="NCBI Taxonomy" id="1365257"/>
    <lineage>
        <taxon>Bacteria</taxon>
        <taxon>Pseudomonadati</taxon>
        <taxon>Pseudomonadota</taxon>
        <taxon>Gammaproteobacteria</taxon>
        <taxon>Alteromonadales</taxon>
        <taxon>Pseudoalteromonadaceae</taxon>
        <taxon>Pseudoalteromonas</taxon>
    </lineage>
</organism>
<sequence>MEYIVNSSGESDKFTHIAMYPKGGPTAYLQYSEARNVPTKGSIVLKVTQYNQTTTPRRACPYFKEVGFKSLSNRLTSTCKINVPENTYKFKRQKNWHSEFVTSQTCSTHSLSGQHQYKVDAVPLSRANTRSTYAHEAIMSLLTKPAQPISRQQFRAEKT</sequence>
<dbReference type="AlphaFoldDB" id="A0A162BCL1"/>
<dbReference type="PATRIC" id="fig|1365257.3.peg.249"/>
<dbReference type="RefSeq" id="WP_063379643.1">
    <property type="nucleotide sequence ID" value="NZ_AUXX01000001.1"/>
</dbReference>